<dbReference type="SUPFAM" id="SSF52279">
    <property type="entry name" value="Beta-D-glucan exohydrolase, C-terminal domain"/>
    <property type="match status" value="1"/>
</dbReference>
<dbReference type="InterPro" id="IPR026891">
    <property type="entry name" value="Fn3-like"/>
</dbReference>
<evidence type="ECO:0000256" key="2">
    <source>
        <dbReference type="ARBA" id="ARBA00004987"/>
    </source>
</evidence>
<dbReference type="InterPro" id="IPR002772">
    <property type="entry name" value="Glyco_hydro_3_C"/>
</dbReference>
<dbReference type="InterPro" id="IPR017853">
    <property type="entry name" value="GH"/>
</dbReference>
<accession>A0ABR0F2L5</accession>
<feature type="chain" id="PRO_5046811367" description="beta-glucosidase" evidence="12">
    <location>
        <begin position="18"/>
        <end position="868"/>
    </location>
</feature>
<keyword evidence="9 11" id="KW-0326">Glycosidase</keyword>
<dbReference type="Proteomes" id="UP001305779">
    <property type="component" value="Unassembled WGS sequence"/>
</dbReference>
<evidence type="ECO:0000256" key="9">
    <source>
        <dbReference type="ARBA" id="ARBA00023295"/>
    </source>
</evidence>
<evidence type="ECO:0000256" key="11">
    <source>
        <dbReference type="RuleBase" id="RU361161"/>
    </source>
</evidence>
<dbReference type="Pfam" id="PF00933">
    <property type="entry name" value="Glyco_hydro_3"/>
    <property type="match status" value="1"/>
</dbReference>
<dbReference type="Gene3D" id="3.40.50.1700">
    <property type="entry name" value="Glycoside hydrolase family 3 C-terminal domain"/>
    <property type="match status" value="1"/>
</dbReference>
<dbReference type="Pfam" id="PF14310">
    <property type="entry name" value="Fn3-like"/>
    <property type="match status" value="1"/>
</dbReference>
<dbReference type="SMART" id="SM01217">
    <property type="entry name" value="Fn3_like"/>
    <property type="match status" value="1"/>
</dbReference>
<dbReference type="PROSITE" id="PS00775">
    <property type="entry name" value="GLYCOSYL_HYDROL_F3"/>
    <property type="match status" value="1"/>
</dbReference>
<dbReference type="InterPro" id="IPR050288">
    <property type="entry name" value="Cellulose_deg_GH3"/>
</dbReference>
<dbReference type="InterPro" id="IPR036881">
    <property type="entry name" value="Glyco_hydro_3_C_sf"/>
</dbReference>
<sequence>MLLLTSALFAALPLALAQSAPFANASTPNTPLTNATSPPKYPSPWGSGLGDWADAYQKAEAFVKQLTLLEKVNLTTGVGWESEKCVGNAGNLPRLGFKALCLQDSPLGIRFADFASAFSSGVTVAATWDRKLFYKRGYDMGTEHRLKGIDIQLGPAIGPLGRTAAGGRNWEGFSPDPSLTGIGVYETVKGIQDAGIIACTKHYITNEQEHFRQGSPPSYLTAAISSNLDDVTMHELYLWPFADAVNNSYACQNSYLQNYLLKNELGFQGFILSDWSAQHSGVSSALAGLDMTMPGDVSFDSGTSYWGPNLTIAVLNGTVPQWRLDDMAVRILAAWYYVDRPGNQVENAPTFSSWTQDTFGFQHAYAEERYTQVNYHVDVQREHYQGIREVAAKGTVLLKNTGALPLTGKEKLTTVFGSDAAENQYGPNGCGDRGCDNGTLAMGWGSGTANFPYLITPLEAIKSEVRSNRGNIESVIDDYAYTQIAALARRAGEVDGVCLVFANSDAGEGYIVVDGNEGDRNNLTLWHNGDTLIQNVTSQCNNTVVVMHTVGAVLVKEWYENPNVTAIIWAGLPGQESGNAIVDILYGKENPGGKTPFTWAAEREDYGTEVLYEPNNGVNAPQDDFTEGIFIDYRHFDRANIDPIYEFGFGLSYTTFEFSNIQVEAHPSKPYTPTTGRTSRAPTYGTITNDTSAYLYPDNFTRIEAYIYPYLNFTSLSQSSGDPQYGINYTFPAAGYDSSPQPLLPAGSKVSPGGNEALYDVLFTVSASVTNTGKVVGDEVAQLYVSLGGPNDPKVVLRNFDRLTINPGETVTFKGDLTRRDLSNWNTAAQDWVISNYTKTAYVGSSSRKLPLSAPLNINGGGSSPHPY</sequence>
<evidence type="ECO:0000313" key="14">
    <source>
        <dbReference type="EMBL" id="KAK4507935.1"/>
    </source>
</evidence>
<keyword evidence="6 11" id="KW-0378">Hydrolase</keyword>
<keyword evidence="7" id="KW-0325">Glycoprotein</keyword>
<keyword evidence="8 11" id="KW-0119">Carbohydrate metabolism</keyword>
<evidence type="ECO:0000313" key="15">
    <source>
        <dbReference type="Proteomes" id="UP001305779"/>
    </source>
</evidence>
<dbReference type="Gene3D" id="3.20.20.300">
    <property type="entry name" value="Glycoside hydrolase, family 3, N-terminal domain"/>
    <property type="match status" value="1"/>
</dbReference>
<protein>
    <recommendedName>
        <fullName evidence="4 11">beta-glucosidase</fullName>
        <ecNumber evidence="4 11">3.2.1.21</ecNumber>
    </recommendedName>
</protein>
<comment type="caution">
    <text evidence="14">The sequence shown here is derived from an EMBL/GenBank/DDBJ whole genome shotgun (WGS) entry which is preliminary data.</text>
</comment>
<dbReference type="EC" id="3.2.1.21" evidence="4 11"/>
<reference evidence="14 15" key="1">
    <citation type="journal article" date="2023" name="G3 (Bethesda)">
        <title>A chromosome-level genome assembly of Zasmidium syzygii isolated from banana leaves.</title>
        <authorList>
            <person name="van Westerhoven A.C."/>
            <person name="Mehrabi R."/>
            <person name="Talebi R."/>
            <person name="Steentjes M.B.F."/>
            <person name="Corcolon B."/>
            <person name="Chong P.A."/>
            <person name="Kema G.H.J."/>
            <person name="Seidl M.F."/>
        </authorList>
    </citation>
    <scope>NUCLEOTIDE SEQUENCE [LARGE SCALE GENOMIC DNA]</scope>
    <source>
        <strain evidence="14 15">P124</strain>
    </source>
</reference>
<comment type="catalytic activity">
    <reaction evidence="1 11">
        <text>Hydrolysis of terminal, non-reducing beta-D-glucosyl residues with release of beta-D-glucose.</text>
        <dbReference type="EC" id="3.2.1.21"/>
    </reaction>
</comment>
<evidence type="ECO:0000256" key="8">
    <source>
        <dbReference type="ARBA" id="ARBA00023277"/>
    </source>
</evidence>
<evidence type="ECO:0000256" key="12">
    <source>
        <dbReference type="SAM" id="SignalP"/>
    </source>
</evidence>
<evidence type="ECO:0000256" key="6">
    <source>
        <dbReference type="ARBA" id="ARBA00022801"/>
    </source>
</evidence>
<evidence type="ECO:0000256" key="1">
    <source>
        <dbReference type="ARBA" id="ARBA00000448"/>
    </source>
</evidence>
<keyword evidence="10 11" id="KW-0624">Polysaccharide degradation</keyword>
<feature type="domain" description="Fibronectin type III-like" evidence="13">
    <location>
        <begin position="779"/>
        <end position="847"/>
    </location>
</feature>
<dbReference type="InterPro" id="IPR036962">
    <property type="entry name" value="Glyco_hydro_3_N_sf"/>
</dbReference>
<evidence type="ECO:0000256" key="7">
    <source>
        <dbReference type="ARBA" id="ARBA00023180"/>
    </source>
</evidence>
<gene>
    <name evidence="14" type="ORF">PRZ48_001670</name>
</gene>
<dbReference type="Gene3D" id="2.60.40.10">
    <property type="entry name" value="Immunoglobulins"/>
    <property type="match status" value="1"/>
</dbReference>
<keyword evidence="15" id="KW-1185">Reference proteome</keyword>
<comment type="similarity">
    <text evidence="3 11">Belongs to the glycosyl hydrolase 3 family.</text>
</comment>
<name>A0ABR0F2L5_ZASCE</name>
<organism evidence="14 15">
    <name type="scientific">Zasmidium cellare</name>
    <name type="common">Wine cellar mold</name>
    <name type="synonym">Racodium cellare</name>
    <dbReference type="NCBI Taxonomy" id="395010"/>
    <lineage>
        <taxon>Eukaryota</taxon>
        <taxon>Fungi</taxon>
        <taxon>Dikarya</taxon>
        <taxon>Ascomycota</taxon>
        <taxon>Pezizomycotina</taxon>
        <taxon>Dothideomycetes</taxon>
        <taxon>Dothideomycetidae</taxon>
        <taxon>Mycosphaerellales</taxon>
        <taxon>Mycosphaerellaceae</taxon>
        <taxon>Zasmidium</taxon>
    </lineage>
</organism>
<dbReference type="EMBL" id="JAXOVC010000001">
    <property type="protein sequence ID" value="KAK4507935.1"/>
    <property type="molecule type" value="Genomic_DNA"/>
</dbReference>
<dbReference type="InterPro" id="IPR013783">
    <property type="entry name" value="Ig-like_fold"/>
</dbReference>
<evidence type="ECO:0000256" key="5">
    <source>
        <dbReference type="ARBA" id="ARBA00022729"/>
    </source>
</evidence>
<evidence type="ECO:0000256" key="4">
    <source>
        <dbReference type="ARBA" id="ARBA00012744"/>
    </source>
</evidence>
<feature type="signal peptide" evidence="12">
    <location>
        <begin position="1"/>
        <end position="17"/>
    </location>
</feature>
<dbReference type="SUPFAM" id="SSF51445">
    <property type="entry name" value="(Trans)glycosidases"/>
    <property type="match status" value="1"/>
</dbReference>
<proteinExistence type="inferred from homology"/>
<dbReference type="Pfam" id="PF01915">
    <property type="entry name" value="Glyco_hydro_3_C"/>
    <property type="match status" value="1"/>
</dbReference>
<evidence type="ECO:0000256" key="3">
    <source>
        <dbReference type="ARBA" id="ARBA00005336"/>
    </source>
</evidence>
<dbReference type="PANTHER" id="PTHR42715">
    <property type="entry name" value="BETA-GLUCOSIDASE"/>
    <property type="match status" value="1"/>
</dbReference>
<dbReference type="InterPro" id="IPR001764">
    <property type="entry name" value="Glyco_hydro_3_N"/>
</dbReference>
<dbReference type="PRINTS" id="PR00133">
    <property type="entry name" value="GLHYDRLASE3"/>
</dbReference>
<keyword evidence="5 12" id="KW-0732">Signal</keyword>
<dbReference type="PANTHER" id="PTHR42715:SF29">
    <property type="entry name" value="BETA-GLUCOSIDASE A-RELATED"/>
    <property type="match status" value="1"/>
</dbReference>
<comment type="pathway">
    <text evidence="2 11">Glycan metabolism; cellulose degradation.</text>
</comment>
<evidence type="ECO:0000256" key="10">
    <source>
        <dbReference type="ARBA" id="ARBA00023326"/>
    </source>
</evidence>
<evidence type="ECO:0000259" key="13">
    <source>
        <dbReference type="SMART" id="SM01217"/>
    </source>
</evidence>
<dbReference type="InterPro" id="IPR019800">
    <property type="entry name" value="Glyco_hydro_3_AS"/>
</dbReference>